<reference evidence="4 5" key="1">
    <citation type="journal article" date="2019" name="Sci. Rep.">
        <title>Orb-weaving spider Araneus ventricosus genome elucidates the spidroin gene catalogue.</title>
        <authorList>
            <person name="Kono N."/>
            <person name="Nakamura H."/>
            <person name="Ohtoshi R."/>
            <person name="Moran D.A.P."/>
            <person name="Shinohara A."/>
            <person name="Yoshida Y."/>
            <person name="Fujiwara M."/>
            <person name="Mori M."/>
            <person name="Tomita M."/>
            <person name="Arakawa K."/>
        </authorList>
    </citation>
    <scope>NUCLEOTIDE SEQUENCE [LARGE SCALE GENOMIC DNA]</scope>
</reference>
<dbReference type="Proteomes" id="UP000499080">
    <property type="component" value="Unassembled WGS sequence"/>
</dbReference>
<proteinExistence type="predicted"/>
<sequence>MLPVWCCLLVMVVAAHAAAPAASSSSSSSSSSTKREDPSNPTGSASAGQPVYSPSASSGSYSSSAFDGSDASNAYKAQQQSQGNLYYYYYPVQEKGQDNAYASSSTHNYATAPANGGNPYEGQDSSQTNYHASQASEAYSSQDAAYANALNQLNQYGLGNGYSLGTGGLSASGLSAANAFGNYGASPTGYAATGMGGNGYGAGAIGSYPAGSASVANYAPQGSTLAQYAAQLTGYGNQQYAGQGAMANSGYGVQGYGTPSRRYGLGSLIMPMLALAGLTMLVPTITSNLGSRNKRSTDGQSHPLSMLSEYKDRLERYYSLYRTAVEKEECMNRIICEFGSAVSDVKGKGAVVLVLEKLVPKHMRPKMNVFKAGALSPEIGKCKKMFKC</sequence>
<feature type="signal peptide" evidence="3">
    <location>
        <begin position="1"/>
        <end position="17"/>
    </location>
</feature>
<dbReference type="OrthoDB" id="6376270at2759"/>
<keyword evidence="2" id="KW-0812">Transmembrane</keyword>
<keyword evidence="5" id="KW-1185">Reference proteome</keyword>
<comment type="caution">
    <text evidence="4">The sequence shown here is derived from an EMBL/GenBank/DDBJ whole genome shotgun (WGS) entry which is preliminary data.</text>
</comment>
<keyword evidence="2" id="KW-0472">Membrane</keyword>
<feature type="compositionally biased region" description="Polar residues" evidence="1">
    <location>
        <begin position="123"/>
        <end position="135"/>
    </location>
</feature>
<evidence type="ECO:0000256" key="2">
    <source>
        <dbReference type="SAM" id="Phobius"/>
    </source>
</evidence>
<dbReference type="AlphaFoldDB" id="A0A4Y2K1I3"/>
<evidence type="ECO:0000313" key="5">
    <source>
        <dbReference type="Proteomes" id="UP000499080"/>
    </source>
</evidence>
<dbReference type="EMBL" id="BGPR01004111">
    <property type="protein sequence ID" value="GBM96027.1"/>
    <property type="molecule type" value="Genomic_DNA"/>
</dbReference>
<feature type="transmembrane region" description="Helical" evidence="2">
    <location>
        <begin position="263"/>
        <end position="285"/>
    </location>
</feature>
<keyword evidence="3" id="KW-0732">Signal</keyword>
<gene>
    <name evidence="4" type="ORF">AVEN_262102_1</name>
</gene>
<organism evidence="4 5">
    <name type="scientific">Araneus ventricosus</name>
    <name type="common">Orbweaver spider</name>
    <name type="synonym">Epeira ventricosa</name>
    <dbReference type="NCBI Taxonomy" id="182803"/>
    <lineage>
        <taxon>Eukaryota</taxon>
        <taxon>Metazoa</taxon>
        <taxon>Ecdysozoa</taxon>
        <taxon>Arthropoda</taxon>
        <taxon>Chelicerata</taxon>
        <taxon>Arachnida</taxon>
        <taxon>Araneae</taxon>
        <taxon>Araneomorphae</taxon>
        <taxon>Entelegynae</taxon>
        <taxon>Araneoidea</taxon>
        <taxon>Araneidae</taxon>
        <taxon>Araneus</taxon>
    </lineage>
</organism>
<feature type="chain" id="PRO_5021396635" evidence="3">
    <location>
        <begin position="18"/>
        <end position="388"/>
    </location>
</feature>
<feature type="compositionally biased region" description="Polar residues" evidence="1">
    <location>
        <begin position="100"/>
        <end position="109"/>
    </location>
</feature>
<feature type="region of interest" description="Disordered" evidence="1">
    <location>
        <begin position="100"/>
        <end position="135"/>
    </location>
</feature>
<evidence type="ECO:0000256" key="1">
    <source>
        <dbReference type="SAM" id="MobiDB-lite"/>
    </source>
</evidence>
<evidence type="ECO:0000313" key="4">
    <source>
        <dbReference type="EMBL" id="GBM96027.1"/>
    </source>
</evidence>
<keyword evidence="2" id="KW-1133">Transmembrane helix</keyword>
<feature type="region of interest" description="Disordered" evidence="1">
    <location>
        <begin position="22"/>
        <end position="59"/>
    </location>
</feature>
<evidence type="ECO:0000256" key="3">
    <source>
        <dbReference type="SAM" id="SignalP"/>
    </source>
</evidence>
<accession>A0A4Y2K1I3</accession>
<name>A0A4Y2K1I3_ARAVE</name>
<protein>
    <submittedName>
        <fullName evidence="4">Uncharacterized protein</fullName>
    </submittedName>
</protein>
<feature type="compositionally biased region" description="Low complexity" evidence="1">
    <location>
        <begin position="22"/>
        <end position="32"/>
    </location>
</feature>